<feature type="non-terminal residue" evidence="1">
    <location>
        <position position="159"/>
    </location>
</feature>
<sequence length="159" mass="18380">MKTQLVFICFSISILFCQSANFRYNIYDDSEIYNSAVNISRISSLWISDQLSIDQNDSQRLIVKFGYSIYPKDINNMTWRLPDFLLGIRASNNLILSGRFYGFHLDKDAPQIIGSGLQYVFGQNDLWVVSFQKTAINGLNDFRLVSSTFNIERCFEKIN</sequence>
<name>A0A381NFV6_9ZZZZ</name>
<gene>
    <name evidence="1" type="ORF">METZ01_LOCUS6261</name>
</gene>
<proteinExistence type="predicted"/>
<reference evidence="1" key="1">
    <citation type="submission" date="2018-05" db="EMBL/GenBank/DDBJ databases">
        <authorList>
            <person name="Lanie J.A."/>
            <person name="Ng W.-L."/>
            <person name="Kazmierczak K.M."/>
            <person name="Andrzejewski T.M."/>
            <person name="Davidsen T.M."/>
            <person name="Wayne K.J."/>
            <person name="Tettelin H."/>
            <person name="Glass J.I."/>
            <person name="Rusch D."/>
            <person name="Podicherti R."/>
            <person name="Tsui H.-C.T."/>
            <person name="Winkler M.E."/>
        </authorList>
    </citation>
    <scope>NUCLEOTIDE SEQUENCE</scope>
</reference>
<protein>
    <submittedName>
        <fullName evidence="1">Uncharacterized protein</fullName>
    </submittedName>
</protein>
<dbReference type="AlphaFoldDB" id="A0A381NFV6"/>
<accession>A0A381NFV6</accession>
<dbReference type="EMBL" id="UINC01000331">
    <property type="protein sequence ID" value="SUZ53407.1"/>
    <property type="molecule type" value="Genomic_DNA"/>
</dbReference>
<organism evidence="1">
    <name type="scientific">marine metagenome</name>
    <dbReference type="NCBI Taxonomy" id="408172"/>
    <lineage>
        <taxon>unclassified sequences</taxon>
        <taxon>metagenomes</taxon>
        <taxon>ecological metagenomes</taxon>
    </lineage>
</organism>
<evidence type="ECO:0000313" key="1">
    <source>
        <dbReference type="EMBL" id="SUZ53407.1"/>
    </source>
</evidence>